<feature type="domain" description="ATPase AAA-type core" evidence="1">
    <location>
        <begin position="297"/>
        <end position="403"/>
    </location>
</feature>
<dbReference type="InterPro" id="IPR027417">
    <property type="entry name" value="P-loop_NTPase"/>
</dbReference>
<evidence type="ECO:0000259" key="1">
    <source>
        <dbReference type="Pfam" id="PF13304"/>
    </source>
</evidence>
<sequence length="497" mass="55129">MLFTQIPPRRVPPREAPGAFLVQDMWDDFGFKTSFTLWCFNGSRQIEIGICKVACYGMESGRVDLPQTFERLSDRYFSLGVDESYYTQLRDEFDSSTRESILRRLKDAAFDPHLFEVASEEAAMTTSLLRGTEPETVTGQFHRIATGGPTRSKFDIDYRQHVSEPDRSWIRLGLEVDPDAMPPTNVHALIGSNGVGKTHVLDTLARTVLGARLHPIDGSRLTDRAGTYAHPFANLVSVGFSAFDALEPLAPTRHVGYQYVGLKKRGESSLKGPSELGQEFADSASACVSQGPVREQRWREALERLEETDPIFQDQRIALLAAPDGERPDAKSVFAPLSSGHKIVLLTLARLVEHCTERTLVLVDEPEAHLHPPLLSTFIRVLSALLLDTNGVALIATHSPVVLQETPRRAVWALRRAGSDVAVDHPGIETFGENVGVITREIFGLEVTRTGFHAMIEQFARKGYTYEDILDAFDDALGAEGRGLARVAARRHRDGTR</sequence>
<dbReference type="InterPro" id="IPR003959">
    <property type="entry name" value="ATPase_AAA_core"/>
</dbReference>
<evidence type="ECO:0000313" key="3">
    <source>
        <dbReference type="Proteomes" id="UP000596130"/>
    </source>
</evidence>
<proteinExistence type="predicted"/>
<gene>
    <name evidence="2" type="ORF">I8755_32780</name>
</gene>
<name>A0A7T4U0R7_9ACTN</name>
<protein>
    <submittedName>
        <fullName evidence="2">ATP-binding protein</fullName>
    </submittedName>
</protein>
<dbReference type="GO" id="GO:0016887">
    <property type="term" value="F:ATP hydrolysis activity"/>
    <property type="evidence" value="ECO:0007669"/>
    <property type="project" value="InterPro"/>
</dbReference>
<dbReference type="InterPro" id="IPR051396">
    <property type="entry name" value="Bact_Antivir_Def_Nuclease"/>
</dbReference>
<dbReference type="SUPFAM" id="SSF52540">
    <property type="entry name" value="P-loop containing nucleoside triphosphate hydrolases"/>
    <property type="match status" value="1"/>
</dbReference>
<accession>A0A7T4U0R7</accession>
<dbReference type="EMBL" id="CP065959">
    <property type="protein sequence ID" value="QQC92625.1"/>
    <property type="molecule type" value="Genomic_DNA"/>
</dbReference>
<keyword evidence="2" id="KW-0547">Nucleotide-binding</keyword>
<dbReference type="Proteomes" id="UP000596130">
    <property type="component" value="Chromosome"/>
</dbReference>
<organism evidence="2 3">
    <name type="scientific">Streptomyces alfalfae</name>
    <dbReference type="NCBI Taxonomy" id="1642299"/>
    <lineage>
        <taxon>Bacteria</taxon>
        <taxon>Bacillati</taxon>
        <taxon>Actinomycetota</taxon>
        <taxon>Actinomycetes</taxon>
        <taxon>Kitasatosporales</taxon>
        <taxon>Streptomycetaceae</taxon>
        <taxon>Streptomyces</taxon>
    </lineage>
</organism>
<dbReference type="GO" id="GO:0005524">
    <property type="term" value="F:ATP binding"/>
    <property type="evidence" value="ECO:0007669"/>
    <property type="project" value="UniProtKB-KW"/>
</dbReference>
<dbReference type="PANTHER" id="PTHR43581">
    <property type="entry name" value="ATP/GTP PHOSPHATASE"/>
    <property type="match status" value="1"/>
</dbReference>
<reference evidence="2 3" key="1">
    <citation type="submission" date="2020-12" db="EMBL/GenBank/DDBJ databases">
        <title>Identification and biosynthesis of polyene macrolides produced by Streptomyces alfalfae Men-myco-93-63.</title>
        <authorList>
            <person name="Liu D."/>
            <person name="Li Y."/>
            <person name="Liu L."/>
            <person name="Han X."/>
            <person name="Shen F."/>
        </authorList>
    </citation>
    <scope>NUCLEOTIDE SEQUENCE [LARGE SCALE GENOMIC DNA]</scope>
    <source>
        <strain evidence="2 3">Men-myco-93-63</strain>
    </source>
</reference>
<dbReference type="Pfam" id="PF13304">
    <property type="entry name" value="AAA_21"/>
    <property type="match status" value="1"/>
</dbReference>
<dbReference type="RefSeq" id="WP_198504298.1">
    <property type="nucleotide sequence ID" value="NZ_CP065959.1"/>
</dbReference>
<evidence type="ECO:0000313" key="2">
    <source>
        <dbReference type="EMBL" id="QQC92625.1"/>
    </source>
</evidence>
<keyword evidence="2" id="KW-0067">ATP-binding</keyword>
<dbReference type="Gene3D" id="3.40.50.300">
    <property type="entry name" value="P-loop containing nucleotide triphosphate hydrolases"/>
    <property type="match status" value="1"/>
</dbReference>
<dbReference type="AlphaFoldDB" id="A0A7T4U0R7"/>
<dbReference type="PANTHER" id="PTHR43581:SF2">
    <property type="entry name" value="EXCINUCLEASE ATPASE SUBUNIT"/>
    <property type="match status" value="1"/>
</dbReference>